<feature type="region of interest" description="Disordered" evidence="4">
    <location>
        <begin position="1023"/>
        <end position="1087"/>
    </location>
</feature>
<feature type="region of interest" description="Disordered" evidence="4">
    <location>
        <begin position="4698"/>
        <end position="4899"/>
    </location>
</feature>
<feature type="compositionally biased region" description="Basic and acidic residues" evidence="4">
    <location>
        <begin position="941"/>
        <end position="955"/>
    </location>
</feature>
<dbReference type="Proteomes" id="UP001497382">
    <property type="component" value="Unassembled WGS sequence"/>
</dbReference>
<feature type="compositionally biased region" description="Polar residues" evidence="4">
    <location>
        <begin position="6088"/>
        <end position="6104"/>
    </location>
</feature>
<feature type="compositionally biased region" description="Polar residues" evidence="4">
    <location>
        <begin position="1696"/>
        <end position="1706"/>
    </location>
</feature>
<feature type="compositionally biased region" description="Low complexity" evidence="4">
    <location>
        <begin position="638"/>
        <end position="651"/>
    </location>
</feature>
<feature type="compositionally biased region" description="Basic and acidic residues" evidence="4">
    <location>
        <begin position="1748"/>
        <end position="1760"/>
    </location>
</feature>
<dbReference type="PANTHER" id="PTHR46698:SF3">
    <property type="entry name" value="TENECTIN ISOFORM 1-RELATED"/>
    <property type="match status" value="1"/>
</dbReference>
<evidence type="ECO:0000256" key="2">
    <source>
        <dbReference type="ARBA" id="ARBA00022525"/>
    </source>
</evidence>
<organism evidence="7 8">
    <name type="scientific">Larinioides sclopetarius</name>
    <dbReference type="NCBI Taxonomy" id="280406"/>
    <lineage>
        <taxon>Eukaryota</taxon>
        <taxon>Metazoa</taxon>
        <taxon>Ecdysozoa</taxon>
        <taxon>Arthropoda</taxon>
        <taxon>Chelicerata</taxon>
        <taxon>Arachnida</taxon>
        <taxon>Araneae</taxon>
        <taxon>Araneomorphae</taxon>
        <taxon>Entelegynae</taxon>
        <taxon>Araneoidea</taxon>
        <taxon>Araneidae</taxon>
        <taxon>Larinioides</taxon>
    </lineage>
</organism>
<dbReference type="Pfam" id="PF23334">
    <property type="entry name" value="VWC2L_2nd"/>
    <property type="match status" value="1"/>
</dbReference>
<feature type="compositionally biased region" description="Polar residues" evidence="4">
    <location>
        <begin position="3570"/>
        <end position="3580"/>
    </location>
</feature>
<feature type="compositionally biased region" description="Polar residues" evidence="4">
    <location>
        <begin position="2031"/>
        <end position="2049"/>
    </location>
</feature>
<feature type="region of interest" description="Disordered" evidence="4">
    <location>
        <begin position="1973"/>
        <end position="2058"/>
    </location>
</feature>
<feature type="domain" description="VWFC" evidence="6">
    <location>
        <begin position="430"/>
        <end position="496"/>
    </location>
</feature>
<feature type="compositionally biased region" description="Acidic residues" evidence="4">
    <location>
        <begin position="681"/>
        <end position="691"/>
    </location>
</feature>
<feature type="region of interest" description="Disordered" evidence="4">
    <location>
        <begin position="597"/>
        <end position="715"/>
    </location>
</feature>
<dbReference type="Gene3D" id="2.10.70.10">
    <property type="entry name" value="Complement Module, domain 1"/>
    <property type="match status" value="1"/>
</dbReference>
<feature type="compositionally biased region" description="Polar residues" evidence="4">
    <location>
        <begin position="4020"/>
        <end position="4039"/>
    </location>
</feature>
<dbReference type="InterPro" id="IPR052424">
    <property type="entry name" value="Kielin_Chordin-BMP_Reg"/>
</dbReference>
<evidence type="ECO:0000256" key="1">
    <source>
        <dbReference type="ARBA" id="ARBA00004613"/>
    </source>
</evidence>
<feature type="compositionally biased region" description="Polar residues" evidence="4">
    <location>
        <begin position="1607"/>
        <end position="1631"/>
    </location>
</feature>
<sequence length="6303" mass="681188">MGRTSPLKAGLIAALPVLLVIIIPTISAAPVQETSLSHDKGCFYMNKHHPSGEKIETNEPCLNCTCIGNTLMCYLRVCPFVKPLGENCVSEKHVGDCCPTFWCPQVYPHPTTETPDIEPRVRNKMGNSYNYSTGCFLDGMYYDEGARIPMDPLKPCEVCYCIRNTSVCTMQICELEIDGCFPQYKPGSCCPSRYNCTEQAATTIPPGIMEPEEYEGCRVNGIMYKDGESVPSTDNCETCYCMKHEVVCAVQECTAPADNCVPGEIEEGQCCPTKYECPPTTGISDFLTTFASVKDIGKNVSISAEHTTLIPEISTTDLEGGARPLITMQDAGIKDLHISTVPTDIRPEVSTAGTEDLEEITTAALEAEVSELITETPSAENATFVTSDLVSRPREPKITEVPEDLFTSVTVPKVTGKPVFFPSRPIPGEGVCRHENKTYQSKEKVPSSDPCRLNCICVNSVVQCEQVECDLTPPESRQNCKIKKLPGECCPKYICDDSEISEEPTVITKETSQKVPEELLDEKKTTLDIRDISTDHRLETSLSTEGVTEPMGIDITTDKPISVEDISGETKETTGTTAAKEPISISSTVSPLVTERVEIKPTDLTKDREPGSLTTELPGVSIGISEEQTTETASKVPVTETEAAGETVAGAELDERKRTTTPSEEIEITVTTKKHISVTPSDEEETTEESETERTEESSSVPSTEFAETSDKAVSITSVILEKTTQQTEIEKADKSSATPLKDFEITAKTATPEYTTSSDTEVKTEKTKLEKTTSAGEEITVTTEKTVTPASVGEEKTTQESVVEKTAETSATPIKEMEFTTKTVKPVPSTPSDVHEITEKGETEVTRASVEFTEEPEEAVSVTSFGVEKTTQEAEIVKAVETAATPVKEFELTTMTGEHVPSTPSDLTEITEKVETVITTVSDKDFTEATEKPVSLTSAVEDKTTQEAETEKAVETSVTTTKEMELAGEPILSTSSDTKIITEIGAEITTSPTKDVTETTKKVVSLTSIGVETTTQEIDIEKAAETSVTPLKETESTATTVKPPSSTLSDEHKVAEEEETEATRSSVEFTEEKKEVSSTSFSVEKTTQQVEIEKAVETSATPLKELELTTSTIKSGLSTPSDVKETTEKAEGEITTVPAKDFTEATDKMVSLSSVSVEKTTQEFEIEKTADISVTPIKEFEFTVTTGKPVSTTLSSEHKFTEKEETEYTLVGVEITEKPETVVALTSVAAEKTTQGAEIVKASVTSATPIKESELTTMTGELVSSTRSDVEEITEKGETETSNVTVEETTEKGVSSTSVSVEKTTLEAEIEKAIETSGTPIKEFELSSTTSEYVTSIPSHTEAVTEPEKSTALEEEFTTAGEKAVSQTSLGEEKTTEEAEIEKSAETSVTPIKELEFTITTAKPVSSTSTYVKDLTEKVEVEITTVAAKDLTVSTEKVVSFTSLGVEKTTEAAEIEKAVETSSTPIKELETVAASKAVSSTPSDVKEITEMAEAKQTTPPGEELIESTEKNVSVSPTGEAKITEETTIEEVIKTSATPLKEFELTVTSGKTVSTTPSGEEEITEKEETEQTTGVGEFGEEKEKSVTPFSVAVEQTTPQAEIDKETATSVTSLGESESSVTPEKPVPSSTSGKEEEMEKAEVDLTTISDKEFSETTEKAVSLTSIDVLTTTQKEAEIEKADETSATTIKELKFTITTTEPYSSTPSADEEISEKTESEKTIETSTGPSREFTEAPEKAVSLTSVGIERTTEEAETEKTKETSFTPITELKQTLTTIQPSSPTPSIIEEITEKAEAEMSTVTAKEFSETSEKAISLTSIGEEKTTQEAEIEKAVETSTPIKELEFTITTSELLSSTPSGIEEISEKPEGVKTEGTSTEPSREFTEAAEKAVSLTSVEVDKTTIEAEIEKAGKPSTTIKELEFTVTTGKPVPSTASGTVEITEKTEEGETIAPEEALTKETEKAVSLTSIGVKKTTQEPEIEKEVKTSATSLKESKITMTTGQAISSTPRDVEEITEKVEGQETSVPGDRRTTSLADESTEHFTTASSEVSTPEEKTDSDLITEHFSVETGSSFDVLDLKKVTETPSSSEGTDISVTVSDEISLAISTTEIPVSKHVTEKESLTTSAEVHAPEVDEKRESVIPVSEGLPQTTSVTGAEEEAKFTISATTVHATMEKEIEVDKKYTEKTQSGLADISMTTALAIENQTVFSTTASTITMSDTSIKTGFTLTTLPTIKVEDITESAEEVLESQTTILVPTTVEMDEAELSTTSADKVTPTDHIERDSKIPVTIIEVLESTSQRSETPTEETITKSTFEFSEVTEKAETKDLPVSKVISTESITAKTISETLPTVESSTLFDLSQVSERDESETSAETGKEDVSPPLIATTFSDVEVEISKASDVTMSSIDEEIKTTTATSDVKITDQISTLGAEKTDLAIEGSTPGIKEITTDIQLGTSSKEVVEFELSTVTKSSEPEELTSEKQDKSSTEHILADKAMTTESQTEKSSIITDKTTETEIEISEKAVTEISTVESDKKFSTVSISTKVPEIEKTESSSEIIEFGITSTSIPIKTSPELEGSTIEGGAEEAETTIFGKETTESTILSDKAAPKVTTIFEKSTPSITLLVSDLSTLSEETDVVSDETTKVEITSVEGMKTSESIDIVSITDSQKTTPKSDETTGSLEVKDVSDQSVKLDSLLTTKETEQFVTPVSTVSETTEFEQQAEVSGKTTVTTSEAPKVTEFKLTTASETSKLTTDSMVTKLTTSIEEHDEEFEGTPSKEVEKSTTDKASEESEPEELFTREPITEGFSVTGFDTTFIPSKITLTTSKEVSGDISEEGETKFTTEGTVKTSEKISSVFTTSILSTESTTISDESLSKQTEHPKVFADEKATTIDTDLISKSLTTETPKVTEQKELGEKDTTLTSLLTTFETDAFSEGDLFESTTKSSTFKPDITQETQELEKITASSTVSLKTTTSSLSTKSEFTEEIVTKLPSETTEGDKFAEITTPAPSELSEKAASTEEVESEITTELTAITPKEEISTLSTKHVFTEDTVVSSDQTKYTKPSEISTVSITEFTPTTFETFDKTTRVKTTSSEVEEVSHVDFASTTSVSEVDKKVPKVPEFSTSETTSAPAESTSGIISTKLFEKELTTLKEHEAETTSSVQPEVPVSVTGVPPVKETTISSETTLEAEISTKSHVMEDKTISDISSTVASSEITASTPEDLTVIRETSLSKETTAAETDTFGEKQKETTGIEAVTKVTSLEEGVSTSTESFDAVKEHLPTKEALEPKIASSTIETVKSSEVTVEQKTSTSTFDLKTTTMSETKLFEEKELSTQKALVVEFSTLKPEHTSESVDLSEKSIATTPKTLTTESEDLTKTETSIIVEDTIQSNRTFAVDSMVVAHSTTPISESTTEAAEIKKEQTSAATSTMHERFDVSEDLLGITDTPSDLIQVTTQKELSQPQTFESSTIKVATTVLEKEASTTEKLEAFEGQTTLKEEIIQTVSTAVPSIPTEKAFSTEIATEKKAETHTEKPSEISHTPVITKEPSSAHEDEETTTFESVTEGREMKTTPSKVTETPQSTEELSLLTATTSVTEKALEAEVTTLKELATPSVSPKKGEDVTIEAHKETTSQTSFEFEASKEPSTQFSVVSTTSEQPSLIPKDISEKATTLPEELVTDKTSETIKEITERVTESSSITLKEEGEDHGVFSIVETEERTSPKSTMGTTTPVETSETTTFISHETIKSDSEKTATPEEREKPAQPEAPSSSTEYAISSSEAAVSTRATTTSPEKEEGGIESQDGEEKQVETSSILDESLISSTTEAKITSQPPGPVTDSTSSTATTTPEAVTEASTYLAAKAGVTALDEIEVKATTVTISTEDIGEAETATPEKSDCLINGTSYEDGEPIITVEPCEKCHCASGEIICFKIVCKIPKRGCVPETVNAYECCPTSYKCPSEEEATEIVTGGASSITEKDLSTPIPISFMFSTMPTSISTAILTSKSVEEEKSPADEGAASTEIPSSTSQITESTSPATEHTTVELSMASIAGTSEEILDISESPSTFKTIEITTESSRSTTTATSSESIPEVETEKFISEVESEVTVTEISKIDTTSTDEGGIEESATTIEIEKQSTKAETSETALITERKAPPLVEDKKFSTVSMATEETVKKLTSPISTTNAYSESEFSSTPVADVKAIEVGLEITTREPSFDIETKSVEPELAGEEEKTTDISITTEGKKLEITTSAATASSSIVSEFTSTPLTDVKTKEIGFDVTTGEPTFDVETKSVEPELSGEEEKTTDISITTEGKKLEITTSASTTRSSIVSEVTSTPLTDVKTKEIGFEVTTGEPTFDVETKSVEPELASEEEKTTEVSITTEGEKLKITTPEATISSSTVSAFTSTSLTDVKTQELGFEVTTGEPSLDLETKSVELGLTSEKEKATEVSFTTEGKILEIIIPEATISSSTVDEFSSTSLGDDEFKEVGSEITTEKPFLEVKTIPTETSLAEAEVTTLEETGSTTPKPVITEYHTTPEELKIVTDQVIIAKDEQKTISTTEIPETSSSSPIPISDEQSVETTSKEQESDMTTKSEVVKFTGIELTVTDKTSPEERSTEIVHDITESTIFTSESGEISSVDIKEIEAKSTATTLESKLSSIGFESTIEDRGAETTLSVESIATSKAPAAVFTSKFEVTDEFKDTEATEKETSPTVEEVYTGEKTTQPTEIKPTRESTESSATELMADKITKTLSTVNEETKAEGTTPFPESSMPTISSVSSEVTTEERATEEEELGISSKEPAIELETKSAVTEKSKDFETTTKTKTFAEEEVRTESESAIGVTEQTSLTTEVASKAETTPESGQSTISSLSTSTEKITEITGEAEAHSTEKSLSEITTKTEEAEKVTHEIAFIEKISTLEPGKKSTVTSETEAEVTETILSEPTTQSEEVDKATQETAFAEKLSTLEPVKKTTSISEESTTSYKGTEITGEAEAEVTEAVLSEQTTKSEDVEKVTQKTAFTESLSTLEPGKKATEFSEEIEKSLSTEEVDKMTTVADVSKKDDELKVTTAAPEAVTSPTMTVTSKFISDSLKTSETKVFDLTTSTETAEIQKETQKVEEIESTTKTTGAPKTLKPEETTKILEVMSSTSIPAKLPKLEDSITSTVRIPTDQYTSTEKVETTKSTLKVQDIDIATEGKLVLEDQVTTMHAEDTSEESATTVSIEFNPAKFTTSVTEAPELLTETTTSTSGEDLSGTESTLIDGMKFPSEISSKLTTLSQTVSTDKTFNDTALFETERPSLSFTSTLETLEDLKTTRTPMISTTVIIETDDALGKGLTEGAMIAKEESTITSKGTEISQSTSDITFQKTDVTKAFKAVPETTEKYFTTSTLRPIELKDAGITETDLIDTADKVESTDVGSTDFTSSKEPSTKPISDITTFSQEDEFSESLESFTETIQTNQTVISLSKESTPFSEDEHTFSPSDAEKEASTHLPQTSTIEGAQEGETTLQPKPTITLDQTITTDEIFKFVSTRFTQISKETKPTTEGLFPEVTLSSTTYEYPVTPKEVFTTKGPAIKALDVEISTHLPFEIKTTPKELEISVKDELATRTSTEQAPSFGLTEITSGIFTAKEELSTPPETQTKVTEHKLDSEMTEEIEDTSKTAVDQTLTPEIAAGVKQDVSSTTQTSYPSTTYTVSDKVDIGAEDEKVTEQDLRISTLVTEQPVSSIEGIEKITKAREMTGISEEVVSTITDIKKEFTISTTVSDELITKEKAETELFTKSSSLPEETSELFEASRITTSETHSAETTIKIEADEHLLTTPEPRQPETEISSQTTHGRTITTLSSTETEKPVSSKFSPITTSVDLKSETLATVKVPSMTDETDIEAKIASLTPLIKLDLTSTISSLITSTVEELSPSVKDQKTTTSAPEEAISTKESGVMTTTKPVVTGKETEISLFPYGTSSPIIQPEIEEETSSSEESKTETGIQEPCTAETAITEHELSVNITESEAESETEISPKSVTESASEVPASVTQTKESSTTVAEELSTKKVITLSEEEIGAQTTQESLQPFSPRRPAILPTDEIPSAKDLESSTQKTTEPPVQRSTELPTKGFKGIETTPLPIMTTLAAAIDNGTTPVDEDFLLDEGACIFEGQIYQSAEQIVRADPCEFCFCFRGDIICLQQSCPPPAPNCHRTMIHGYCCPRYDCPVLVTSRNISALQRRKGQVQPIIIQRRIEKRAIERTPVEVKGCQINGTFYEFGQTVAKSSGPCLHCLCENGGNMRCDPLKCRPQEPLLMKMNKPFFKTRR</sequence>
<feature type="region of interest" description="Disordered" evidence="4">
    <location>
        <begin position="6054"/>
        <end position="6111"/>
    </location>
</feature>
<gene>
    <name evidence="7" type="ORF">LARSCL_LOCUS5774</name>
</gene>
<feature type="compositionally biased region" description="Basic and acidic residues" evidence="4">
    <location>
        <begin position="1712"/>
        <end position="1721"/>
    </location>
</feature>
<dbReference type="EMBL" id="CAXIEN010000054">
    <property type="protein sequence ID" value="CAL1271353.1"/>
    <property type="molecule type" value="Genomic_DNA"/>
</dbReference>
<feature type="domain" description="VWFC" evidence="6">
    <location>
        <begin position="6143"/>
        <end position="6204"/>
    </location>
</feature>
<feature type="signal peptide" evidence="5">
    <location>
        <begin position="1"/>
        <end position="28"/>
    </location>
</feature>
<feature type="compositionally biased region" description="Basic and acidic residues" evidence="4">
    <location>
        <begin position="597"/>
        <end position="610"/>
    </location>
</feature>
<feature type="compositionally biased region" description="Basic and acidic residues" evidence="4">
    <location>
        <begin position="794"/>
        <end position="808"/>
    </location>
</feature>
<feature type="domain" description="VWFC" evidence="6">
    <location>
        <begin position="3894"/>
        <end position="3957"/>
    </location>
</feature>
<feature type="region of interest" description="Disordered" evidence="4">
    <location>
        <begin position="4349"/>
        <end position="4377"/>
    </location>
</feature>
<feature type="compositionally biased region" description="Basic and acidic residues" evidence="4">
    <location>
        <begin position="1372"/>
        <end position="1386"/>
    </location>
</feature>
<feature type="compositionally biased region" description="Polar residues" evidence="4">
    <location>
        <begin position="1078"/>
        <end position="1087"/>
    </location>
</feature>
<feature type="compositionally biased region" description="Basic and acidic residues" evidence="4">
    <location>
        <begin position="4881"/>
        <end position="4899"/>
    </location>
</feature>
<reference evidence="7 8" key="1">
    <citation type="submission" date="2024-04" db="EMBL/GenBank/DDBJ databases">
        <authorList>
            <person name="Rising A."/>
            <person name="Reimegard J."/>
            <person name="Sonavane S."/>
            <person name="Akerstrom W."/>
            <person name="Nylinder S."/>
            <person name="Hedman E."/>
            <person name="Kallberg Y."/>
        </authorList>
    </citation>
    <scope>NUCLEOTIDE SEQUENCE [LARGE SCALE GENOMIC DNA]</scope>
</reference>
<feature type="compositionally biased region" description="Basic and acidic residues" evidence="4">
    <location>
        <begin position="4798"/>
        <end position="4833"/>
    </location>
</feature>
<feature type="compositionally biased region" description="Low complexity" evidence="4">
    <location>
        <begin position="778"/>
        <end position="789"/>
    </location>
</feature>
<keyword evidence="8" id="KW-1185">Reference proteome</keyword>
<dbReference type="Gene3D" id="6.20.200.20">
    <property type="match status" value="1"/>
</dbReference>
<feature type="compositionally biased region" description="Polar residues" evidence="4">
    <location>
        <begin position="1037"/>
        <end position="1049"/>
    </location>
</feature>
<feature type="region of interest" description="Disordered" evidence="4">
    <location>
        <begin position="5954"/>
        <end position="5985"/>
    </location>
</feature>
<feature type="compositionally biased region" description="Basic and acidic residues" evidence="4">
    <location>
        <begin position="2008"/>
        <end position="2019"/>
    </location>
</feature>
<feature type="compositionally biased region" description="Basic and acidic residues" evidence="4">
    <location>
        <begin position="834"/>
        <end position="846"/>
    </location>
</feature>
<feature type="region of interest" description="Disordered" evidence="4">
    <location>
        <begin position="4004"/>
        <end position="4039"/>
    </location>
</feature>
<feature type="region of interest" description="Disordered" evidence="4">
    <location>
        <begin position="5629"/>
        <end position="5657"/>
    </location>
</feature>
<feature type="compositionally biased region" description="Polar residues" evidence="4">
    <location>
        <begin position="1548"/>
        <end position="1558"/>
    </location>
</feature>
<feature type="region of interest" description="Disordered" evidence="4">
    <location>
        <begin position="1926"/>
        <end position="1948"/>
    </location>
</feature>
<feature type="compositionally biased region" description="Polar residues" evidence="4">
    <location>
        <begin position="6057"/>
        <end position="6066"/>
    </location>
</feature>
<feature type="compositionally biased region" description="Basic and acidic residues" evidence="4">
    <location>
        <begin position="4698"/>
        <end position="4707"/>
    </location>
</feature>
<comment type="caution">
    <text evidence="7">The sequence shown here is derived from an EMBL/GenBank/DDBJ whole genome shotgun (WGS) entry which is preliminary data.</text>
</comment>
<protein>
    <recommendedName>
        <fullName evidence="6">VWFC domain-containing protein</fullName>
    </recommendedName>
</protein>
<feature type="compositionally biased region" description="Basic and acidic residues" evidence="4">
    <location>
        <begin position="1819"/>
        <end position="1830"/>
    </location>
</feature>
<feature type="compositionally biased region" description="Polar residues" evidence="4">
    <location>
        <begin position="1848"/>
        <end position="1857"/>
    </location>
</feature>
<dbReference type="InterPro" id="IPR001007">
    <property type="entry name" value="VWF_dom"/>
</dbReference>
<feature type="compositionally biased region" description="Polar residues" evidence="4">
    <location>
        <begin position="3809"/>
        <end position="3830"/>
    </location>
</feature>
<feature type="region of interest" description="Disordered" evidence="4">
    <location>
        <begin position="1548"/>
        <end position="1659"/>
    </location>
</feature>
<feature type="compositionally biased region" description="Basic and acidic residues" evidence="4">
    <location>
        <begin position="1973"/>
        <end position="1984"/>
    </location>
</feature>
<feature type="compositionally biased region" description="Low complexity" evidence="4">
    <location>
        <begin position="4969"/>
        <end position="4986"/>
    </location>
</feature>
<feature type="region of interest" description="Disordered" evidence="4">
    <location>
        <begin position="1696"/>
        <end position="1763"/>
    </location>
</feature>
<feature type="compositionally biased region" description="Basic and acidic residues" evidence="4">
    <location>
        <begin position="4356"/>
        <end position="4373"/>
    </location>
</feature>
<feature type="compositionally biased region" description="Basic and acidic residues" evidence="4">
    <location>
        <begin position="1269"/>
        <end position="1280"/>
    </location>
</feature>
<feature type="compositionally biased region" description="Acidic residues" evidence="4">
    <location>
        <begin position="1559"/>
        <end position="1570"/>
    </location>
</feature>
<feature type="compositionally biased region" description="Low complexity" evidence="4">
    <location>
        <begin position="3766"/>
        <end position="3781"/>
    </location>
</feature>
<feature type="compositionally biased region" description="Basic and acidic residues" evidence="4">
    <location>
        <begin position="761"/>
        <end position="772"/>
    </location>
</feature>
<feature type="compositionally biased region" description="Basic and acidic residues" evidence="4">
    <location>
        <begin position="1632"/>
        <end position="1657"/>
    </location>
</feature>
<feature type="region of interest" description="Disordered" evidence="4">
    <location>
        <begin position="5408"/>
        <end position="5430"/>
    </location>
</feature>
<feature type="compositionally biased region" description="Basic and acidic residues" evidence="4">
    <location>
        <begin position="1123"/>
        <end position="1133"/>
    </location>
</feature>
<feature type="compositionally biased region" description="Polar residues" evidence="4">
    <location>
        <begin position="5824"/>
        <end position="5842"/>
    </location>
</feature>
<dbReference type="PANTHER" id="PTHR46698">
    <property type="entry name" value="CROSSVEINLESS 2"/>
    <property type="match status" value="1"/>
</dbReference>
<feature type="compositionally biased region" description="Low complexity" evidence="4">
    <location>
        <begin position="3724"/>
        <end position="3738"/>
    </location>
</feature>
<feature type="compositionally biased region" description="Low complexity" evidence="4">
    <location>
        <begin position="821"/>
        <end position="833"/>
    </location>
</feature>
<feature type="region of interest" description="Disordered" evidence="4">
    <location>
        <begin position="5110"/>
        <end position="5129"/>
    </location>
</feature>
<feature type="compositionally biased region" description="Basic and acidic residues" evidence="4">
    <location>
        <begin position="1878"/>
        <end position="1887"/>
    </location>
</feature>
<evidence type="ECO:0000313" key="8">
    <source>
        <dbReference type="Proteomes" id="UP001497382"/>
    </source>
</evidence>
<feature type="region of interest" description="Disordered" evidence="4">
    <location>
        <begin position="1493"/>
        <end position="1522"/>
    </location>
</feature>
<feature type="region of interest" description="Disordered" evidence="4">
    <location>
        <begin position="1801"/>
        <end position="1830"/>
    </location>
</feature>
<feature type="region of interest" description="Disordered" evidence="4">
    <location>
        <begin position="3694"/>
        <end position="3847"/>
    </location>
</feature>
<feature type="compositionally biased region" description="Basic and acidic residues" evidence="4">
    <location>
        <begin position="4285"/>
        <end position="4302"/>
    </location>
</feature>
<feature type="compositionally biased region" description="Basic and acidic residues" evidence="4">
    <location>
        <begin position="2775"/>
        <end position="2789"/>
    </location>
</feature>
<feature type="region of interest" description="Disordered" evidence="4">
    <location>
        <begin position="2763"/>
        <end position="2804"/>
    </location>
</feature>
<keyword evidence="3 5" id="KW-0732">Signal</keyword>
<feature type="compositionally biased region" description="Polar residues" evidence="4">
    <location>
        <begin position="4840"/>
        <end position="4861"/>
    </location>
</feature>
<feature type="region of interest" description="Disordered" evidence="4">
    <location>
        <begin position="5775"/>
        <end position="5799"/>
    </location>
</feature>
<feature type="region of interest" description="Disordered" evidence="4">
    <location>
        <begin position="6001"/>
        <end position="6037"/>
    </location>
</feature>
<feature type="compositionally biased region" description="Basic and acidic residues" evidence="4">
    <location>
        <begin position="2477"/>
        <end position="2487"/>
    </location>
</feature>
<feature type="region of interest" description="Disordered" evidence="4">
    <location>
        <begin position="4207"/>
        <end position="4231"/>
    </location>
</feature>
<evidence type="ECO:0000259" key="6">
    <source>
        <dbReference type="PROSITE" id="PS50184"/>
    </source>
</evidence>
<feature type="region of interest" description="Disordered" evidence="4">
    <location>
        <begin position="5463"/>
        <end position="5509"/>
    </location>
</feature>
<feature type="region of interest" description="Disordered" evidence="4">
    <location>
        <begin position="1112"/>
        <end position="1133"/>
    </location>
</feature>
<feature type="compositionally biased region" description="Polar residues" evidence="4">
    <location>
        <begin position="5487"/>
        <end position="5509"/>
    </location>
</feature>
<feature type="region of interest" description="Disordered" evidence="4">
    <location>
        <begin position="3523"/>
        <end position="3586"/>
    </location>
</feature>
<feature type="compositionally biased region" description="Polar residues" evidence="4">
    <location>
        <begin position="5412"/>
        <end position="5430"/>
    </location>
</feature>
<feature type="compositionally biased region" description="Basic and acidic residues" evidence="4">
    <location>
        <begin position="3743"/>
        <end position="3762"/>
    </location>
</feature>
<feature type="region of interest" description="Disordered" evidence="4">
    <location>
        <begin position="1848"/>
        <end position="1887"/>
    </location>
</feature>
<feature type="region of interest" description="Disordered" evidence="4">
    <location>
        <begin position="5818"/>
        <end position="5851"/>
    </location>
</feature>
<proteinExistence type="predicted"/>
<feature type="compositionally biased region" description="Polar residues" evidence="4">
    <location>
        <begin position="750"/>
        <end position="760"/>
    </location>
</feature>
<dbReference type="SUPFAM" id="SSF57603">
    <property type="entry name" value="FnI-like domain"/>
    <property type="match status" value="7"/>
</dbReference>
<feature type="region of interest" description="Disordered" evidence="4">
    <location>
        <begin position="4919"/>
        <end position="4951"/>
    </location>
</feature>
<accession>A0AAV1ZHZ2</accession>
<feature type="region of interest" description="Disordered" evidence="4">
    <location>
        <begin position="4069"/>
        <end position="4090"/>
    </location>
</feature>
<dbReference type="SMART" id="SM00214">
    <property type="entry name" value="VWC"/>
    <property type="match status" value="7"/>
</dbReference>
<feature type="domain" description="VWFC" evidence="6">
    <location>
        <begin position="133"/>
        <end position="197"/>
    </location>
</feature>
<evidence type="ECO:0000313" key="7">
    <source>
        <dbReference type="EMBL" id="CAL1271353.1"/>
    </source>
</evidence>
<evidence type="ECO:0000256" key="3">
    <source>
        <dbReference type="ARBA" id="ARBA00022729"/>
    </source>
</evidence>
<feature type="compositionally biased region" description="Low complexity" evidence="4">
    <location>
        <begin position="4069"/>
        <end position="4087"/>
    </location>
</feature>
<feature type="compositionally biased region" description="Polar residues" evidence="4">
    <location>
        <begin position="1985"/>
        <end position="2007"/>
    </location>
</feature>
<dbReference type="PROSITE" id="PS50184">
    <property type="entry name" value="VWFC_2"/>
    <property type="match status" value="5"/>
</dbReference>
<feature type="region of interest" description="Disordered" evidence="4">
    <location>
        <begin position="1359"/>
        <end position="1388"/>
    </location>
</feature>
<name>A0AAV1ZHZ2_9ARAC</name>
<dbReference type="GO" id="GO:0005576">
    <property type="term" value="C:extracellular region"/>
    <property type="evidence" value="ECO:0007669"/>
    <property type="project" value="UniProtKB-SubCell"/>
</dbReference>
<feature type="domain" description="VWFC" evidence="6">
    <location>
        <begin position="215"/>
        <end position="278"/>
    </location>
</feature>
<feature type="compositionally biased region" description="Basic and acidic residues" evidence="4">
    <location>
        <begin position="3523"/>
        <end position="3536"/>
    </location>
</feature>
<feature type="compositionally biased region" description="Low complexity" evidence="4">
    <location>
        <begin position="4553"/>
        <end position="4571"/>
    </location>
</feature>
<feature type="compositionally biased region" description="Polar residues" evidence="4">
    <location>
        <begin position="1112"/>
        <end position="1122"/>
    </location>
</feature>
<evidence type="ECO:0000256" key="5">
    <source>
        <dbReference type="SAM" id="SignalP"/>
    </source>
</evidence>
<keyword evidence="2" id="KW-0964">Secreted</keyword>
<feature type="region of interest" description="Disordered" evidence="4">
    <location>
        <begin position="4967"/>
        <end position="5011"/>
    </location>
</feature>
<feature type="chain" id="PRO_5043438478" description="VWFC domain-containing protein" evidence="5">
    <location>
        <begin position="29"/>
        <end position="6303"/>
    </location>
</feature>
<feature type="region of interest" description="Disordered" evidence="4">
    <location>
        <begin position="2467"/>
        <end position="2487"/>
    </location>
</feature>
<feature type="compositionally biased region" description="Polar residues" evidence="4">
    <location>
        <begin position="6015"/>
        <end position="6037"/>
    </location>
</feature>
<feature type="compositionally biased region" description="Low complexity" evidence="4">
    <location>
        <begin position="1281"/>
        <end position="1301"/>
    </location>
</feature>
<feature type="compositionally biased region" description="Low complexity" evidence="4">
    <location>
        <begin position="4862"/>
        <end position="4880"/>
    </location>
</feature>
<feature type="region of interest" description="Disordered" evidence="4">
    <location>
        <begin position="928"/>
        <end position="975"/>
    </location>
</feature>
<feature type="compositionally biased region" description="Basic and acidic residues" evidence="4">
    <location>
        <begin position="5470"/>
        <end position="5485"/>
    </location>
</feature>
<feature type="region of interest" description="Disordered" evidence="4">
    <location>
        <begin position="2358"/>
        <end position="2381"/>
    </location>
</feature>
<evidence type="ECO:0000256" key="4">
    <source>
        <dbReference type="SAM" id="MobiDB-lite"/>
    </source>
</evidence>
<feature type="region of interest" description="Disordered" evidence="4">
    <location>
        <begin position="1262"/>
        <end position="1301"/>
    </location>
</feature>
<comment type="subcellular location">
    <subcellularLocation>
        <location evidence="1">Secreted</location>
    </subcellularLocation>
</comment>
<feature type="region of interest" description="Disordered" evidence="4">
    <location>
        <begin position="3007"/>
        <end position="3026"/>
    </location>
</feature>
<feature type="region of interest" description="Disordered" evidence="4">
    <location>
        <begin position="4551"/>
        <end position="4589"/>
    </location>
</feature>
<feature type="compositionally biased region" description="Basic and acidic residues" evidence="4">
    <location>
        <begin position="4579"/>
        <end position="4589"/>
    </location>
</feature>
<feature type="region of interest" description="Disordered" evidence="4">
    <location>
        <begin position="750"/>
        <end position="867"/>
    </location>
</feature>
<feature type="region of interest" description="Disordered" evidence="4">
    <location>
        <begin position="4278"/>
        <end position="4304"/>
    </location>
</feature>
<feature type="compositionally biased region" description="Low complexity" evidence="4">
    <location>
        <begin position="3835"/>
        <end position="3847"/>
    </location>
</feature>